<feature type="domain" description="CCHC-type" evidence="9">
    <location>
        <begin position="193"/>
        <end position="208"/>
    </location>
</feature>
<proteinExistence type="predicted"/>
<dbReference type="GO" id="GO:0071031">
    <property type="term" value="P:nuclear mRNA surveillance of mRNA 3'-end processing"/>
    <property type="evidence" value="ECO:0007669"/>
    <property type="project" value="TreeGrafter"/>
</dbReference>
<feature type="compositionally biased region" description="Polar residues" evidence="8">
    <location>
        <begin position="331"/>
        <end position="349"/>
    </location>
</feature>
<dbReference type="PIRSF" id="PIRSF018162">
    <property type="entry name" value="PolyA_pol_Air1/2"/>
    <property type="match status" value="1"/>
</dbReference>
<dbReference type="EMBL" id="LXTC01000005">
    <property type="protein sequence ID" value="OBA19850.1"/>
    <property type="molecule type" value="Genomic_DNA"/>
</dbReference>
<evidence type="ECO:0000256" key="6">
    <source>
        <dbReference type="ARBA" id="ARBA00023242"/>
    </source>
</evidence>
<sequence>MGLISFAEDTEPTHLEEKMRWKEKPTVSLAQAPKTEKPVKKLAPQKEDALTSLSFEQVNDNADELIELRGAGRYFGVTDPSTGESINAQQELGRICDNCHERGHVRAKCKTVICHKCGVVGDHYETHCPTTIVCSRCGDRGHTWATCTSKTRKQQYCETCDLYSHSNDNCPSIWRSYLTKAIKPNTQLPPTYCYNCGDDMHFGDECPEPRTSRIPNSSGSAFSGNNLPKELRDRYFNKCFGKKTKSFPEPSSRNFSSNSGNGINFHSYGNSSHGNNNYSNRNYGDNGHNNSFGSSSYNNSYNTNSKKRSYQSTESASSRNYEPSRSGFLASKTSGKKSQASGKSLQASRTGVLPSKLKKSGSAKPNRSGVIPRNKKLTKGSMQQLY</sequence>
<dbReference type="InterPro" id="IPR001878">
    <property type="entry name" value="Znf_CCHC"/>
</dbReference>
<dbReference type="Gene3D" id="4.10.60.10">
    <property type="entry name" value="Zinc finger, CCHC-type"/>
    <property type="match status" value="2"/>
</dbReference>
<dbReference type="GO" id="GO:0008270">
    <property type="term" value="F:zinc ion binding"/>
    <property type="evidence" value="ECO:0007669"/>
    <property type="project" value="UniProtKB-KW"/>
</dbReference>
<keyword evidence="2" id="KW-0479">Metal-binding</keyword>
<feature type="compositionally biased region" description="Polar residues" evidence="8">
    <location>
        <begin position="213"/>
        <end position="226"/>
    </location>
</feature>
<dbReference type="PANTHER" id="PTHR46543">
    <property type="entry name" value="ZINC FINGER CCHC DOMAIN-CONTAINING PROTEIN 7"/>
    <property type="match status" value="1"/>
</dbReference>
<evidence type="ECO:0000313" key="11">
    <source>
        <dbReference type="Proteomes" id="UP000092555"/>
    </source>
</evidence>
<keyword evidence="3" id="KW-0677">Repeat</keyword>
<keyword evidence="6" id="KW-0539">Nucleus</keyword>
<reference evidence="10 11" key="1">
    <citation type="submission" date="2016-05" db="EMBL/GenBank/DDBJ databases">
        <title>Comparative genomics of biotechnologically important yeasts.</title>
        <authorList>
            <consortium name="DOE Joint Genome Institute"/>
            <person name="Riley R."/>
            <person name="Haridas S."/>
            <person name="Wolfe K.H."/>
            <person name="Lopes M.R."/>
            <person name="Hittinger C.T."/>
            <person name="Goker M."/>
            <person name="Salamov A."/>
            <person name="Wisecaver J."/>
            <person name="Long T.M."/>
            <person name="Aerts A.L."/>
            <person name="Barry K."/>
            <person name="Choi C."/>
            <person name="Clum A."/>
            <person name="Coughlan A.Y."/>
            <person name="Deshpande S."/>
            <person name="Douglass A.P."/>
            <person name="Hanson S.J."/>
            <person name="Klenk H.-P."/>
            <person name="LaButti K."/>
            <person name="Lapidus A."/>
            <person name="Lindquist E."/>
            <person name="Lipzen A."/>
            <person name="Meier-kolthoff J.P."/>
            <person name="Ohm R.A."/>
            <person name="Otillar R.P."/>
            <person name="Pangilinan J."/>
            <person name="Peng Y."/>
            <person name="Rokas A."/>
            <person name="Rosa C.A."/>
            <person name="Scheuner C."/>
            <person name="Sibirny A.A."/>
            <person name="Slot J.C."/>
            <person name="Stielow J.B."/>
            <person name="Sun H."/>
            <person name="Kurtzman C.P."/>
            <person name="Blackwell M."/>
            <person name="Grigoriev I.V."/>
            <person name="Jeffries T.W."/>
        </authorList>
    </citation>
    <scope>NUCLEOTIDE SEQUENCE [LARGE SCALE GENOMIC DNA]</scope>
    <source>
        <strain evidence="10 11">NRRL YB-4993</strain>
    </source>
</reference>
<comment type="subcellular location">
    <subcellularLocation>
        <location evidence="1">Nucleus</location>
    </subcellularLocation>
</comment>
<dbReference type="GO" id="GO:0071035">
    <property type="term" value="P:nuclear polyadenylation-dependent rRNA catabolic process"/>
    <property type="evidence" value="ECO:0007669"/>
    <property type="project" value="TreeGrafter"/>
</dbReference>
<dbReference type="AlphaFoldDB" id="A0A1A0H796"/>
<organism evidence="10 11">
    <name type="scientific">Metschnikowia bicuspidata var. bicuspidata NRRL YB-4993</name>
    <dbReference type="NCBI Taxonomy" id="869754"/>
    <lineage>
        <taxon>Eukaryota</taxon>
        <taxon>Fungi</taxon>
        <taxon>Dikarya</taxon>
        <taxon>Ascomycota</taxon>
        <taxon>Saccharomycotina</taxon>
        <taxon>Pichiomycetes</taxon>
        <taxon>Metschnikowiaceae</taxon>
        <taxon>Metschnikowia</taxon>
    </lineage>
</organism>
<dbReference type="GO" id="GO:0071039">
    <property type="term" value="P:nuclear polyadenylation-dependent CUT catabolic process"/>
    <property type="evidence" value="ECO:0007669"/>
    <property type="project" value="TreeGrafter"/>
</dbReference>
<dbReference type="InterPro" id="IPR016713">
    <property type="entry name" value="Air1/2_Saccharomycetales"/>
</dbReference>
<dbReference type="GO" id="GO:0071038">
    <property type="term" value="P:TRAMP-dependent tRNA surveillance pathway"/>
    <property type="evidence" value="ECO:0007669"/>
    <property type="project" value="TreeGrafter"/>
</dbReference>
<name>A0A1A0H796_9ASCO</name>
<feature type="compositionally biased region" description="Low complexity" evidence="8">
    <location>
        <begin position="266"/>
        <end position="304"/>
    </location>
</feature>
<evidence type="ECO:0000256" key="7">
    <source>
        <dbReference type="PROSITE-ProRule" id="PRU00047"/>
    </source>
</evidence>
<feature type="region of interest" description="Disordered" evidence="8">
    <location>
        <begin position="207"/>
        <end position="226"/>
    </location>
</feature>
<dbReference type="RefSeq" id="XP_018710375.1">
    <property type="nucleotide sequence ID" value="XM_018856156.1"/>
</dbReference>
<keyword evidence="5" id="KW-0862">Zinc</keyword>
<keyword evidence="11" id="KW-1185">Reference proteome</keyword>
<protein>
    <recommendedName>
        <fullName evidence="9">CCHC-type domain-containing protein</fullName>
    </recommendedName>
</protein>
<dbReference type="GO" id="GO:0003723">
    <property type="term" value="F:RNA binding"/>
    <property type="evidence" value="ECO:0007669"/>
    <property type="project" value="TreeGrafter"/>
</dbReference>
<keyword evidence="4 7" id="KW-0863">Zinc-finger</keyword>
<feature type="region of interest" description="Disordered" evidence="8">
    <location>
        <begin position="266"/>
        <end position="386"/>
    </location>
</feature>
<evidence type="ECO:0000256" key="3">
    <source>
        <dbReference type="ARBA" id="ARBA00022737"/>
    </source>
</evidence>
<dbReference type="SMART" id="SM00343">
    <property type="entry name" value="ZnF_C2HC"/>
    <property type="match status" value="5"/>
</dbReference>
<dbReference type="GO" id="GO:0071037">
    <property type="term" value="P:nuclear polyadenylation-dependent snRNA catabolic process"/>
    <property type="evidence" value="ECO:0007669"/>
    <property type="project" value="TreeGrafter"/>
</dbReference>
<dbReference type="PANTHER" id="PTHR46543:SF1">
    <property type="entry name" value="ZINC FINGER CCHC DOMAIN-CONTAINING PROTEIN 7"/>
    <property type="match status" value="1"/>
</dbReference>
<dbReference type="Proteomes" id="UP000092555">
    <property type="component" value="Unassembled WGS sequence"/>
</dbReference>
<dbReference type="GO" id="GO:0031499">
    <property type="term" value="C:TRAMP complex"/>
    <property type="evidence" value="ECO:0007669"/>
    <property type="project" value="TreeGrafter"/>
</dbReference>
<dbReference type="PROSITE" id="PS50158">
    <property type="entry name" value="ZF_CCHC"/>
    <property type="match status" value="1"/>
</dbReference>
<dbReference type="OrthoDB" id="7608935at2759"/>
<evidence type="ECO:0000259" key="9">
    <source>
        <dbReference type="PROSITE" id="PS50158"/>
    </source>
</evidence>
<dbReference type="GeneID" id="30029132"/>
<dbReference type="GO" id="GO:0071036">
    <property type="term" value="P:nuclear polyadenylation-dependent snoRNA catabolic process"/>
    <property type="evidence" value="ECO:0007669"/>
    <property type="project" value="TreeGrafter"/>
</dbReference>
<evidence type="ECO:0000256" key="2">
    <source>
        <dbReference type="ARBA" id="ARBA00022723"/>
    </source>
</evidence>
<evidence type="ECO:0000256" key="5">
    <source>
        <dbReference type="ARBA" id="ARBA00022833"/>
    </source>
</evidence>
<feature type="compositionally biased region" description="Polar residues" evidence="8">
    <location>
        <begin position="310"/>
        <end position="323"/>
    </location>
</feature>
<dbReference type="STRING" id="869754.A0A1A0H796"/>
<evidence type="ECO:0000256" key="1">
    <source>
        <dbReference type="ARBA" id="ARBA00004123"/>
    </source>
</evidence>
<gene>
    <name evidence="10" type="ORF">METBIDRAFT_32901</name>
</gene>
<comment type="caution">
    <text evidence="10">The sequence shown here is derived from an EMBL/GenBank/DDBJ whole genome shotgun (WGS) entry which is preliminary data.</text>
</comment>
<accession>A0A1A0H796</accession>
<evidence type="ECO:0000313" key="10">
    <source>
        <dbReference type="EMBL" id="OBA19850.1"/>
    </source>
</evidence>
<dbReference type="GO" id="GO:0043633">
    <property type="term" value="P:polyadenylation-dependent RNA catabolic process"/>
    <property type="evidence" value="ECO:0007669"/>
    <property type="project" value="InterPro"/>
</dbReference>
<evidence type="ECO:0000256" key="4">
    <source>
        <dbReference type="ARBA" id="ARBA00022771"/>
    </source>
</evidence>
<dbReference type="InterPro" id="IPR051644">
    <property type="entry name" value="TRAMP_AT-DNA-binding"/>
</dbReference>
<evidence type="ECO:0000256" key="8">
    <source>
        <dbReference type="SAM" id="MobiDB-lite"/>
    </source>
</evidence>